<feature type="region of interest" description="Disordered" evidence="1">
    <location>
        <begin position="38"/>
        <end position="91"/>
    </location>
</feature>
<proteinExistence type="predicted"/>
<reference evidence="2 3" key="1">
    <citation type="submission" date="2019-05" db="EMBL/GenBank/DDBJ databases">
        <title>Another draft genome of Portunus trituberculatus and its Hox gene families provides insights of decapod evolution.</title>
        <authorList>
            <person name="Jeong J.-H."/>
            <person name="Song I."/>
            <person name="Kim S."/>
            <person name="Choi T."/>
            <person name="Kim D."/>
            <person name="Ryu S."/>
            <person name="Kim W."/>
        </authorList>
    </citation>
    <scope>NUCLEOTIDE SEQUENCE [LARGE SCALE GENOMIC DNA]</scope>
    <source>
        <tissue evidence="2">Muscle</tissue>
    </source>
</reference>
<keyword evidence="3" id="KW-1185">Reference proteome</keyword>
<dbReference type="EMBL" id="VSRR010072561">
    <property type="protein sequence ID" value="MPC86805.1"/>
    <property type="molecule type" value="Genomic_DNA"/>
</dbReference>
<dbReference type="Proteomes" id="UP000324222">
    <property type="component" value="Unassembled WGS sequence"/>
</dbReference>
<sequence length="91" mass="11029">MKITCLQQNSFPLDLSYPKKKRQERKRKVVFALYSYPSFTSPPKIVDIRSDGEGYRKEEEEEEEKEKEEEEKEEEKGIEENEEQKEKKKIR</sequence>
<evidence type="ECO:0000256" key="1">
    <source>
        <dbReference type="SAM" id="MobiDB-lite"/>
    </source>
</evidence>
<gene>
    <name evidence="2" type="ORF">E2C01_081641</name>
</gene>
<dbReference type="AlphaFoldDB" id="A0A5B7IWF1"/>
<organism evidence="2 3">
    <name type="scientific">Portunus trituberculatus</name>
    <name type="common">Swimming crab</name>
    <name type="synonym">Neptunus trituberculatus</name>
    <dbReference type="NCBI Taxonomy" id="210409"/>
    <lineage>
        <taxon>Eukaryota</taxon>
        <taxon>Metazoa</taxon>
        <taxon>Ecdysozoa</taxon>
        <taxon>Arthropoda</taxon>
        <taxon>Crustacea</taxon>
        <taxon>Multicrustacea</taxon>
        <taxon>Malacostraca</taxon>
        <taxon>Eumalacostraca</taxon>
        <taxon>Eucarida</taxon>
        <taxon>Decapoda</taxon>
        <taxon>Pleocyemata</taxon>
        <taxon>Brachyura</taxon>
        <taxon>Eubrachyura</taxon>
        <taxon>Portunoidea</taxon>
        <taxon>Portunidae</taxon>
        <taxon>Portuninae</taxon>
        <taxon>Portunus</taxon>
    </lineage>
</organism>
<evidence type="ECO:0000313" key="2">
    <source>
        <dbReference type="EMBL" id="MPC86805.1"/>
    </source>
</evidence>
<evidence type="ECO:0000313" key="3">
    <source>
        <dbReference type="Proteomes" id="UP000324222"/>
    </source>
</evidence>
<protein>
    <submittedName>
        <fullName evidence="2">Uncharacterized protein</fullName>
    </submittedName>
</protein>
<comment type="caution">
    <text evidence="2">The sequence shown here is derived from an EMBL/GenBank/DDBJ whole genome shotgun (WGS) entry which is preliminary data.</text>
</comment>
<accession>A0A5B7IWF1</accession>
<feature type="compositionally biased region" description="Acidic residues" evidence="1">
    <location>
        <begin position="59"/>
        <end position="73"/>
    </location>
</feature>
<name>A0A5B7IWF1_PORTR</name>
<feature type="compositionally biased region" description="Basic and acidic residues" evidence="1">
    <location>
        <begin position="46"/>
        <end position="58"/>
    </location>
</feature>